<dbReference type="CDD" id="cd02142">
    <property type="entry name" value="McbC_SagB-like_oxidoreductase"/>
    <property type="match status" value="1"/>
</dbReference>
<reference evidence="2 3" key="1">
    <citation type="journal article" date="2012" name="J. Bacteriol.">
        <title>Genome Sequence of Fibrella aestuarina BUZ 2T, a Filamentous Marine Bacterium.</title>
        <authorList>
            <person name="Filippini M."/>
            <person name="Qi W."/>
            <person name="Blom J."/>
            <person name="Goesmann A."/>
            <person name="Smits T.H."/>
            <person name="Bagheri H.C."/>
        </authorList>
    </citation>
    <scope>NUCLEOTIDE SEQUENCE [LARGE SCALE GENOMIC DNA]</scope>
    <source>
        <strain evidence="3">BUZ 2T</strain>
    </source>
</reference>
<dbReference type="eggNOG" id="COG0778">
    <property type="taxonomic scope" value="Bacteria"/>
</dbReference>
<evidence type="ECO:0000313" key="3">
    <source>
        <dbReference type="Proteomes" id="UP000011058"/>
    </source>
</evidence>
<dbReference type="Pfam" id="PF00881">
    <property type="entry name" value="Nitroreductase"/>
    <property type="match status" value="1"/>
</dbReference>
<dbReference type="HOGENOM" id="CLU_965851_0_0_10"/>
<proteinExistence type="predicted"/>
<evidence type="ECO:0000259" key="1">
    <source>
        <dbReference type="Pfam" id="PF00881"/>
    </source>
</evidence>
<dbReference type="OrthoDB" id="9801593at2"/>
<protein>
    <recommendedName>
        <fullName evidence="1">Nitroreductase domain-containing protein</fullName>
    </recommendedName>
</protein>
<dbReference type="KEGG" id="fae:FAES_1332"/>
<dbReference type="PANTHER" id="PTHR43745">
    <property type="entry name" value="NITROREDUCTASE MJ1384-RELATED"/>
    <property type="match status" value="1"/>
</dbReference>
<dbReference type="PANTHER" id="PTHR43745:SF2">
    <property type="entry name" value="NITROREDUCTASE MJ1384-RELATED"/>
    <property type="match status" value="1"/>
</dbReference>
<dbReference type="NCBIfam" id="TIGR03605">
    <property type="entry name" value="antibiot_sagB"/>
    <property type="match status" value="1"/>
</dbReference>
<dbReference type="STRING" id="1166018.FAES_1332"/>
<dbReference type="Gene3D" id="3.40.109.10">
    <property type="entry name" value="NADH Oxidase"/>
    <property type="match status" value="1"/>
</dbReference>
<dbReference type="EMBL" id="HE796683">
    <property type="protein sequence ID" value="CCG99342.1"/>
    <property type="molecule type" value="Genomic_DNA"/>
</dbReference>
<accession>I0K5D9</accession>
<dbReference type="InterPro" id="IPR052544">
    <property type="entry name" value="Bacteriocin_Proc_Enz"/>
</dbReference>
<sequence length="288" mass="31625">MSRRNPLGIFLAEENLGDEAKDFLESLKTHEYHLLDPSFNERIRVVNSSKEIGGIIASHTFELGSLPQIPLAPLNLDHPGLRALVEQGVRRSSQRQYGEPLPFATVSQLLQAAYFNKNNVSLPDGVMDPAEQQQLRFKNIASGGGLYTVEVYYLSLRTDGLASGVYHYNLNDKTLEQVRVLDTDDDILKMQGAFFGDKRSNIDFDHASGIIVMAGIINRASFKYGNRAIALAYIDAGAIIHNLYTVSNLLGIGCCGNGGFLDDTLRTYLNLRTTSQVILGSVIVGSTV</sequence>
<dbReference type="RefSeq" id="WP_015330441.1">
    <property type="nucleotide sequence ID" value="NC_020054.1"/>
</dbReference>
<name>I0K5D9_9BACT</name>
<evidence type="ECO:0000313" key="2">
    <source>
        <dbReference type="EMBL" id="CCG99342.1"/>
    </source>
</evidence>
<dbReference type="SUPFAM" id="SSF55469">
    <property type="entry name" value="FMN-dependent nitroreductase-like"/>
    <property type="match status" value="1"/>
</dbReference>
<dbReference type="InterPro" id="IPR000415">
    <property type="entry name" value="Nitroreductase-like"/>
</dbReference>
<gene>
    <name evidence="2" type="ORF">FAES_1332</name>
</gene>
<organism evidence="2 3">
    <name type="scientific">Fibrella aestuarina BUZ 2</name>
    <dbReference type="NCBI Taxonomy" id="1166018"/>
    <lineage>
        <taxon>Bacteria</taxon>
        <taxon>Pseudomonadati</taxon>
        <taxon>Bacteroidota</taxon>
        <taxon>Cytophagia</taxon>
        <taxon>Cytophagales</taxon>
        <taxon>Spirosomataceae</taxon>
        <taxon>Fibrella</taxon>
    </lineage>
</organism>
<keyword evidence="3" id="KW-1185">Reference proteome</keyword>
<dbReference type="Proteomes" id="UP000011058">
    <property type="component" value="Chromosome"/>
</dbReference>
<feature type="domain" description="Nitroreductase" evidence="1">
    <location>
        <begin position="90"/>
        <end position="285"/>
    </location>
</feature>
<dbReference type="InterPro" id="IPR029479">
    <property type="entry name" value="Nitroreductase"/>
</dbReference>
<dbReference type="AlphaFoldDB" id="I0K5D9"/>
<dbReference type="InterPro" id="IPR020051">
    <property type="entry name" value="SagB-type_dehydrogenase"/>
</dbReference>
<dbReference type="GO" id="GO:0016491">
    <property type="term" value="F:oxidoreductase activity"/>
    <property type="evidence" value="ECO:0007669"/>
    <property type="project" value="InterPro"/>
</dbReference>